<evidence type="ECO:0000313" key="4">
    <source>
        <dbReference type="EMBL" id="MBI4727032.1"/>
    </source>
</evidence>
<dbReference type="GO" id="GO:0005829">
    <property type="term" value="C:cytosol"/>
    <property type="evidence" value="ECO:0007669"/>
    <property type="project" value="TreeGrafter"/>
</dbReference>
<evidence type="ECO:0000259" key="3">
    <source>
        <dbReference type="PROSITE" id="PS51462"/>
    </source>
</evidence>
<evidence type="ECO:0000313" key="5">
    <source>
        <dbReference type="Proteomes" id="UP000736328"/>
    </source>
</evidence>
<dbReference type="PROSITE" id="PS00893">
    <property type="entry name" value="NUDIX_BOX"/>
    <property type="match status" value="1"/>
</dbReference>
<dbReference type="Proteomes" id="UP000736328">
    <property type="component" value="Unassembled WGS sequence"/>
</dbReference>
<accession>A0A933IC11</accession>
<dbReference type="EMBL" id="JACQXR010000097">
    <property type="protein sequence ID" value="MBI4727032.1"/>
    <property type="molecule type" value="Genomic_DNA"/>
</dbReference>
<dbReference type="GO" id="GO:0016787">
    <property type="term" value="F:hydrolase activity"/>
    <property type="evidence" value="ECO:0007669"/>
    <property type="project" value="UniProtKB-KW"/>
</dbReference>
<evidence type="ECO:0000256" key="1">
    <source>
        <dbReference type="ARBA" id="ARBA00001946"/>
    </source>
</evidence>
<keyword evidence="2 4" id="KW-0378">Hydrolase</keyword>
<feature type="domain" description="Nudix hydrolase" evidence="3">
    <location>
        <begin position="39"/>
        <end position="166"/>
    </location>
</feature>
<dbReference type="Pfam" id="PF00293">
    <property type="entry name" value="NUDIX"/>
    <property type="match status" value="1"/>
</dbReference>
<comment type="caution">
    <text evidence="4">The sequence shown here is derived from an EMBL/GenBank/DDBJ whole genome shotgun (WGS) entry which is preliminary data.</text>
</comment>
<gene>
    <name evidence="4" type="ORF">HY768_07390</name>
</gene>
<comment type="cofactor">
    <cofactor evidence="1">
        <name>Mg(2+)</name>
        <dbReference type="ChEBI" id="CHEBI:18420"/>
    </cofactor>
</comment>
<dbReference type="AlphaFoldDB" id="A0A933IC11"/>
<dbReference type="InterPro" id="IPR000086">
    <property type="entry name" value="NUDIX_hydrolase_dom"/>
</dbReference>
<sequence length="178" mass="20022">MDKWKITKRRQVYKNPWIAVREDSVKRPDGSAGRYGVVEVGDAVSIVALQNDGLCLVQQYRHSWGKRVWEVPCGGLHKGESALKAAQRELSEEAGIKAKKWKRLGIIESNDPVVNRFHLFLARDLSFASPRRDRSEAGMENRMWGLPDYKQALLKGAIRDDMTIACVCKALMAGGVKL</sequence>
<dbReference type="GO" id="GO:0006753">
    <property type="term" value="P:nucleoside phosphate metabolic process"/>
    <property type="evidence" value="ECO:0007669"/>
    <property type="project" value="TreeGrafter"/>
</dbReference>
<evidence type="ECO:0000256" key="2">
    <source>
        <dbReference type="ARBA" id="ARBA00022801"/>
    </source>
</evidence>
<organism evidence="4 5">
    <name type="scientific">candidate division TA06 bacterium</name>
    <dbReference type="NCBI Taxonomy" id="2250710"/>
    <lineage>
        <taxon>Bacteria</taxon>
        <taxon>Bacteria division TA06</taxon>
    </lineage>
</organism>
<dbReference type="InterPro" id="IPR020084">
    <property type="entry name" value="NUDIX_hydrolase_CS"/>
</dbReference>
<dbReference type="PANTHER" id="PTHR11839">
    <property type="entry name" value="UDP/ADP-SUGAR PYROPHOSPHATASE"/>
    <property type="match status" value="1"/>
</dbReference>
<name>A0A933IC11_UNCT6</name>
<dbReference type="GO" id="GO:0019693">
    <property type="term" value="P:ribose phosphate metabolic process"/>
    <property type="evidence" value="ECO:0007669"/>
    <property type="project" value="TreeGrafter"/>
</dbReference>
<dbReference type="InterPro" id="IPR015797">
    <property type="entry name" value="NUDIX_hydrolase-like_dom_sf"/>
</dbReference>
<protein>
    <submittedName>
        <fullName evidence="4">NUDIX hydrolase</fullName>
    </submittedName>
</protein>
<dbReference type="PROSITE" id="PS51462">
    <property type="entry name" value="NUDIX"/>
    <property type="match status" value="1"/>
</dbReference>
<dbReference type="SUPFAM" id="SSF55811">
    <property type="entry name" value="Nudix"/>
    <property type="match status" value="1"/>
</dbReference>
<dbReference type="PANTHER" id="PTHR11839:SF18">
    <property type="entry name" value="NUDIX HYDROLASE DOMAIN-CONTAINING PROTEIN"/>
    <property type="match status" value="1"/>
</dbReference>
<proteinExistence type="predicted"/>
<reference evidence="4" key="1">
    <citation type="submission" date="2020-07" db="EMBL/GenBank/DDBJ databases">
        <title>Huge and variable diversity of episymbiotic CPR bacteria and DPANN archaea in groundwater ecosystems.</title>
        <authorList>
            <person name="He C.Y."/>
            <person name="Keren R."/>
            <person name="Whittaker M."/>
            <person name="Farag I.F."/>
            <person name="Doudna J."/>
            <person name="Cate J.H.D."/>
            <person name="Banfield J.F."/>
        </authorList>
    </citation>
    <scope>NUCLEOTIDE SEQUENCE</scope>
    <source>
        <strain evidence="4">NC_groundwater_1520_Pr4_B-0.1um_53_5</strain>
    </source>
</reference>
<dbReference type="Gene3D" id="3.90.79.10">
    <property type="entry name" value="Nucleoside Triphosphate Pyrophosphohydrolase"/>
    <property type="match status" value="1"/>
</dbReference>